<sequence>MDYQKIVVKKYPKVPSKQSSEGKYWKSFKSPILIKEYASIPSIYFSPVAPYDFALASSTRVQIYSSKTHQPKKTISRFKDLAYSACFRHDGKLIVAGDATGLVQLFDVNSRAILRTFREHTMPVHVTRFSNNKTNLMSASDDKTVRVWDIPTESSVNVFEGHEDYVRTGVVSDDNPNLVMTGSYDQTVKLWDMRQNECVMTMQHGAPVESILMYPGGGSVVSAGGPTLKVWDLLSGGRCMHTLSNHQKTITSLAFNGSSNRLLTGSLDHHVKIYNVQDYHVVHSIKYPAPILSVGISPNDTHIAVGMANGLLSIRQRQVGAAEKAAKAQNLQFMQGGGYKYFMHGQAQPATHPSLLSGMDTATTTATTATATSLLSSSALSSSLSSSSLTAKGGAKQGAKSTQTGKPGLSGTDFTVERTRRFHLSKYDKYLKRFEFSNALDEVIKEGNPNVIITMLQELMHRDAIIPALSGRDDVSLEPIVRFLLRHVHNPRYTNVIVDVAQVLLDVYQKVFGESPLIDKLVSQLRQKVANEIKLQKDILQVVASLDMLFARSVMSAPSSTA</sequence>
<evidence type="ECO:0000313" key="9">
    <source>
        <dbReference type="EMBL" id="SAM08230.1"/>
    </source>
</evidence>
<feature type="repeat" description="WD" evidence="6">
    <location>
        <begin position="117"/>
        <end position="158"/>
    </location>
</feature>
<dbReference type="STRING" id="4829.A0A168SCE8"/>
<keyword evidence="3 6" id="KW-0853">WD repeat</keyword>
<dbReference type="InParanoid" id="A0A168SCE8"/>
<dbReference type="OMA" id="ATYQVVH"/>
<gene>
    <name evidence="9" type="primary">ABSGL_13892.1 scaffold 14340</name>
</gene>
<evidence type="ECO:0000256" key="5">
    <source>
        <dbReference type="ARBA" id="ARBA00023242"/>
    </source>
</evidence>
<dbReference type="EMBL" id="LT554889">
    <property type="protein sequence ID" value="SAM08230.1"/>
    <property type="molecule type" value="Genomic_DNA"/>
</dbReference>
<evidence type="ECO:0000256" key="3">
    <source>
        <dbReference type="ARBA" id="ARBA00022574"/>
    </source>
</evidence>
<keyword evidence="4" id="KW-0677">Repeat</keyword>
<dbReference type="Gene3D" id="2.130.10.10">
    <property type="entry name" value="YVTN repeat-like/Quinoprotein amine dehydrogenase"/>
    <property type="match status" value="2"/>
</dbReference>
<comment type="subcellular location">
    <subcellularLocation>
        <location evidence="1">Nucleus</location>
        <location evidence="1">Nucleolus</location>
    </subcellularLocation>
</comment>
<dbReference type="SMART" id="SM00320">
    <property type="entry name" value="WD40"/>
    <property type="match status" value="6"/>
</dbReference>
<dbReference type="FunFam" id="2.130.10.10:FF:001192">
    <property type="entry name" value="Protein SLOW WALKER 1"/>
    <property type="match status" value="1"/>
</dbReference>
<evidence type="ECO:0000256" key="6">
    <source>
        <dbReference type="PROSITE-ProRule" id="PRU00221"/>
    </source>
</evidence>
<name>A0A168SCE8_ABSGL</name>
<evidence type="ECO:0000259" key="8">
    <source>
        <dbReference type="Pfam" id="PF09384"/>
    </source>
</evidence>
<dbReference type="InterPro" id="IPR020472">
    <property type="entry name" value="WD40_PAC1"/>
</dbReference>
<dbReference type="PRINTS" id="PR00320">
    <property type="entry name" value="GPROTEINBRPT"/>
</dbReference>
<accession>A0A168SCE8</accession>
<evidence type="ECO:0000256" key="7">
    <source>
        <dbReference type="SAM" id="MobiDB-lite"/>
    </source>
</evidence>
<reference evidence="9" key="1">
    <citation type="submission" date="2016-04" db="EMBL/GenBank/DDBJ databases">
        <authorList>
            <person name="Evans L.H."/>
            <person name="Alamgir A."/>
            <person name="Owens N."/>
            <person name="Weber N.D."/>
            <person name="Virtaneva K."/>
            <person name="Barbian K."/>
            <person name="Babar A."/>
            <person name="Rosenke K."/>
        </authorList>
    </citation>
    <scope>NUCLEOTIDE SEQUENCE [LARGE SCALE GENOMIC DNA]</scope>
    <source>
        <strain evidence="9">CBS 101.48</strain>
    </source>
</reference>
<dbReference type="Pfam" id="PF00400">
    <property type="entry name" value="WD40"/>
    <property type="match status" value="3"/>
</dbReference>
<keyword evidence="5" id="KW-0539">Nucleus</keyword>
<dbReference type="PROSITE" id="PS00678">
    <property type="entry name" value="WD_REPEATS_1"/>
    <property type="match status" value="2"/>
</dbReference>
<dbReference type="GO" id="GO:0006364">
    <property type="term" value="P:rRNA processing"/>
    <property type="evidence" value="ECO:0007669"/>
    <property type="project" value="UniProtKB-KW"/>
</dbReference>
<dbReference type="AlphaFoldDB" id="A0A168SCE8"/>
<dbReference type="SUPFAM" id="SSF50978">
    <property type="entry name" value="WD40 repeat-like"/>
    <property type="match status" value="1"/>
</dbReference>
<dbReference type="Pfam" id="PF09384">
    <property type="entry name" value="UTP15_C"/>
    <property type="match status" value="1"/>
</dbReference>
<dbReference type="InterPro" id="IPR001680">
    <property type="entry name" value="WD40_rpt"/>
</dbReference>
<keyword evidence="2" id="KW-0698">rRNA processing</keyword>
<dbReference type="InterPro" id="IPR015943">
    <property type="entry name" value="WD40/YVTN_repeat-like_dom_sf"/>
</dbReference>
<evidence type="ECO:0000313" key="10">
    <source>
        <dbReference type="Proteomes" id="UP000078561"/>
    </source>
</evidence>
<evidence type="ECO:0000256" key="2">
    <source>
        <dbReference type="ARBA" id="ARBA00022552"/>
    </source>
</evidence>
<dbReference type="GO" id="GO:0045943">
    <property type="term" value="P:positive regulation of transcription by RNA polymerase I"/>
    <property type="evidence" value="ECO:0007669"/>
    <property type="project" value="TreeGrafter"/>
</dbReference>
<dbReference type="PANTHER" id="PTHR19924:SF26">
    <property type="entry name" value="U3 SMALL NUCLEOLAR RNA-ASSOCIATED PROTEIN 15 HOMOLOG"/>
    <property type="match status" value="1"/>
</dbReference>
<dbReference type="Proteomes" id="UP000078561">
    <property type="component" value="Unassembled WGS sequence"/>
</dbReference>
<feature type="repeat" description="WD" evidence="6">
    <location>
        <begin position="159"/>
        <end position="201"/>
    </location>
</feature>
<feature type="repeat" description="WD" evidence="6">
    <location>
        <begin position="243"/>
        <end position="284"/>
    </location>
</feature>
<dbReference type="GO" id="GO:0005730">
    <property type="term" value="C:nucleolus"/>
    <property type="evidence" value="ECO:0007669"/>
    <property type="project" value="UniProtKB-SubCell"/>
</dbReference>
<organism evidence="9">
    <name type="scientific">Absidia glauca</name>
    <name type="common">Pin mould</name>
    <dbReference type="NCBI Taxonomy" id="4829"/>
    <lineage>
        <taxon>Eukaryota</taxon>
        <taxon>Fungi</taxon>
        <taxon>Fungi incertae sedis</taxon>
        <taxon>Mucoromycota</taxon>
        <taxon>Mucoromycotina</taxon>
        <taxon>Mucoromycetes</taxon>
        <taxon>Mucorales</taxon>
        <taxon>Cunninghamellaceae</taxon>
        <taxon>Absidia</taxon>
    </lineage>
</organism>
<keyword evidence="10" id="KW-1185">Reference proteome</keyword>
<dbReference type="InterPro" id="IPR036322">
    <property type="entry name" value="WD40_repeat_dom_sf"/>
</dbReference>
<proteinExistence type="predicted"/>
<dbReference type="PROSITE" id="PS50082">
    <property type="entry name" value="WD_REPEATS_2"/>
    <property type="match status" value="3"/>
</dbReference>
<feature type="region of interest" description="Disordered" evidence="7">
    <location>
        <begin position="390"/>
        <end position="412"/>
    </location>
</feature>
<protein>
    <recommendedName>
        <fullName evidence="8">U3 small nucleolar RNA-associated protein 15 C-terminal domain-containing protein</fullName>
    </recommendedName>
</protein>
<dbReference type="OrthoDB" id="431715at2759"/>
<feature type="domain" description="U3 small nucleolar RNA-associated protein 15 C-terminal" evidence="8">
    <location>
        <begin position="411"/>
        <end position="549"/>
    </location>
</feature>
<evidence type="ECO:0000256" key="4">
    <source>
        <dbReference type="ARBA" id="ARBA00022737"/>
    </source>
</evidence>
<evidence type="ECO:0000256" key="1">
    <source>
        <dbReference type="ARBA" id="ARBA00004604"/>
    </source>
</evidence>
<dbReference type="PROSITE" id="PS50294">
    <property type="entry name" value="WD_REPEATS_REGION"/>
    <property type="match status" value="3"/>
</dbReference>
<dbReference type="InterPro" id="IPR019775">
    <property type="entry name" value="WD40_repeat_CS"/>
</dbReference>
<dbReference type="InterPro" id="IPR018983">
    <property type="entry name" value="U3_snoRNA-assocProt_15_C"/>
</dbReference>
<dbReference type="FunCoup" id="A0A168SCE8">
    <property type="interactions" value="833"/>
</dbReference>
<dbReference type="CDD" id="cd00200">
    <property type="entry name" value="WD40"/>
    <property type="match status" value="1"/>
</dbReference>
<dbReference type="PANTHER" id="PTHR19924">
    <property type="entry name" value="UTP15 U3 SMALL NUCLEOLAR RNA-ASSOCIATED PROTEIN 15 FAMILY MEMBER"/>
    <property type="match status" value="1"/>
</dbReference>